<organism evidence="6">
    <name type="scientific">Chlamydia pneumoniae</name>
    <name type="common">Chlamydophila pneumoniae</name>
    <dbReference type="NCBI Taxonomy" id="83558"/>
    <lineage>
        <taxon>Bacteria</taxon>
        <taxon>Pseudomonadati</taxon>
        <taxon>Chlamydiota</taxon>
        <taxon>Chlamydiia</taxon>
        <taxon>Chlamydiales</taxon>
        <taxon>Chlamydiaceae</taxon>
        <taxon>Chlamydia/Chlamydophila group</taxon>
        <taxon>Chlamydia</taxon>
    </lineage>
</organism>
<keyword evidence="3" id="KW-0408">Iron</keyword>
<dbReference type="EMBL" id="LN847058">
    <property type="protein sequence ID" value="CRI43032.1"/>
    <property type="molecule type" value="Genomic_DNA"/>
</dbReference>
<accession>A0A0F7X388</accession>
<reference evidence="6" key="1">
    <citation type="submission" date="2015-05" db="EMBL/GenBank/DDBJ databases">
        <authorList>
            <person name="Rattei Thomas"/>
        </authorList>
    </citation>
    <scope>NUCLEOTIDE SEQUENCE</scope>
    <source>
        <strain evidence="6">DC9</strain>
    </source>
</reference>
<dbReference type="InterPro" id="IPR050884">
    <property type="entry name" value="CNP_phosphodiesterase-III"/>
</dbReference>
<evidence type="ECO:0000256" key="4">
    <source>
        <dbReference type="ARBA" id="ARBA00025742"/>
    </source>
</evidence>
<keyword evidence="1" id="KW-0479">Metal-binding</keyword>
<feature type="domain" description="Calcineurin-like phosphoesterase" evidence="5">
    <location>
        <begin position="10"/>
        <end position="227"/>
    </location>
</feature>
<dbReference type="Pfam" id="PF00149">
    <property type="entry name" value="Metallophos"/>
    <property type="match status" value="1"/>
</dbReference>
<dbReference type="GO" id="GO:0046872">
    <property type="term" value="F:metal ion binding"/>
    <property type="evidence" value="ECO:0007669"/>
    <property type="project" value="UniProtKB-KW"/>
</dbReference>
<dbReference type="PANTHER" id="PTHR42988">
    <property type="entry name" value="PHOSPHOHYDROLASE"/>
    <property type="match status" value="1"/>
</dbReference>
<protein>
    <submittedName>
        <fullName evidence="6">Ser/Thr protein phosphatase family protein</fullName>
    </submittedName>
</protein>
<dbReference type="InterPro" id="IPR004843">
    <property type="entry name" value="Calcineurin-like_PHP"/>
</dbReference>
<name>A0A0F7X388_CHLPN</name>
<evidence type="ECO:0000256" key="2">
    <source>
        <dbReference type="ARBA" id="ARBA00022801"/>
    </source>
</evidence>
<dbReference type="AlphaFoldDB" id="A0A0F7X388"/>
<dbReference type="Gene3D" id="3.60.21.10">
    <property type="match status" value="1"/>
</dbReference>
<evidence type="ECO:0000313" key="6">
    <source>
        <dbReference type="EMBL" id="CRI43032.1"/>
    </source>
</evidence>
<dbReference type="GO" id="GO:0016787">
    <property type="term" value="F:hydrolase activity"/>
    <property type="evidence" value="ECO:0007669"/>
    <property type="project" value="UniProtKB-KW"/>
</dbReference>
<evidence type="ECO:0000256" key="3">
    <source>
        <dbReference type="ARBA" id="ARBA00023004"/>
    </source>
</evidence>
<dbReference type="PANTHER" id="PTHR42988:SF2">
    <property type="entry name" value="CYCLIC NUCLEOTIDE PHOSPHODIESTERASE CBUA0032-RELATED"/>
    <property type="match status" value="1"/>
</dbReference>
<comment type="similarity">
    <text evidence="4">Belongs to the cyclic nucleotide phosphodiesterase class-III family.</text>
</comment>
<proteinExistence type="inferred from homology"/>
<keyword evidence="2" id="KW-0378">Hydrolase</keyword>
<dbReference type="InterPro" id="IPR029052">
    <property type="entry name" value="Metallo-depent_PP-like"/>
</dbReference>
<sequence>MQEKPRHVHRIIHISDVHFHVLPVNPVHCFNKRLKGLLRKVFGLVHFQATTIGQRFPKVVRSLGADSVCITGDFSLTAMDGEFLLAKHFVETLAKHSSVYLLPGNHDVYTPKSLAQQTFYTHFPNDQLQQNKVSFHKITDHWWLILLDCSCLNGWFSANGVVHLAQISAIETFLLSLSPEENVIIANHYPLLSSQNPSHDLINNTHLQNVLKKYPKVRLYLHGHEHQAAVYNCADTSPSYILNSGSISLPTNSRFHVIDLYPEKYQVHTMILKNLLDFDAPLEIANEATWDCQKL</sequence>
<dbReference type="SUPFAM" id="SSF56300">
    <property type="entry name" value="Metallo-dependent phosphatases"/>
    <property type="match status" value="1"/>
</dbReference>
<dbReference type="CDD" id="cd07400">
    <property type="entry name" value="MPP_1"/>
    <property type="match status" value="1"/>
</dbReference>
<evidence type="ECO:0000256" key="1">
    <source>
        <dbReference type="ARBA" id="ARBA00022723"/>
    </source>
</evidence>
<evidence type="ECO:0000259" key="5">
    <source>
        <dbReference type="Pfam" id="PF00149"/>
    </source>
</evidence>
<gene>
    <name evidence="6" type="ORF">BN1224_DC9_CC_00330</name>
</gene>